<evidence type="ECO:0000259" key="2">
    <source>
        <dbReference type="PROSITE" id="PS50249"/>
    </source>
</evidence>
<reference evidence="4" key="1">
    <citation type="journal article" date="2010" name="Science">
        <title>Signatures of adaptation to obligate biotrophy in the Hyaloperonospora arabidopsidis genome.</title>
        <authorList>
            <person name="Baxter L."/>
            <person name="Tripathy S."/>
            <person name="Ishaque N."/>
            <person name="Boot N."/>
            <person name="Cabral A."/>
            <person name="Kemen E."/>
            <person name="Thines M."/>
            <person name="Ah-Fong A."/>
            <person name="Anderson R."/>
            <person name="Badejoko W."/>
            <person name="Bittner-Eddy P."/>
            <person name="Boore J.L."/>
            <person name="Chibucos M.C."/>
            <person name="Coates M."/>
            <person name="Dehal P."/>
            <person name="Delehaunty K."/>
            <person name="Dong S."/>
            <person name="Downton P."/>
            <person name="Dumas B."/>
            <person name="Fabro G."/>
            <person name="Fronick C."/>
            <person name="Fuerstenberg S.I."/>
            <person name="Fulton L."/>
            <person name="Gaulin E."/>
            <person name="Govers F."/>
            <person name="Hughes L."/>
            <person name="Humphray S."/>
            <person name="Jiang R.H."/>
            <person name="Judelson H."/>
            <person name="Kamoun S."/>
            <person name="Kyung K."/>
            <person name="Meijer H."/>
            <person name="Minx P."/>
            <person name="Morris P."/>
            <person name="Nelson J."/>
            <person name="Phuntumart V."/>
            <person name="Qutob D."/>
            <person name="Rehmany A."/>
            <person name="Rougon-Cardoso A."/>
            <person name="Ryden P."/>
            <person name="Torto-Alalibo T."/>
            <person name="Studholme D."/>
            <person name="Wang Y."/>
            <person name="Win J."/>
            <person name="Wood J."/>
            <person name="Clifton S.W."/>
            <person name="Rogers J."/>
            <person name="Van den Ackerveken G."/>
            <person name="Jones J.D."/>
            <person name="McDowell J.M."/>
            <person name="Beynon J."/>
            <person name="Tyler B.M."/>
        </authorList>
    </citation>
    <scope>NUCLEOTIDE SEQUENCE [LARGE SCALE GENOMIC DNA]</scope>
    <source>
        <strain evidence="4">Emoy2</strain>
    </source>
</reference>
<dbReference type="VEuPathDB" id="FungiDB:HpaG813105"/>
<dbReference type="STRING" id="559515.M4C1Z0"/>
<proteinExistence type="predicted"/>
<feature type="region of interest" description="Disordered" evidence="1">
    <location>
        <begin position="920"/>
        <end position="940"/>
    </location>
</feature>
<evidence type="ECO:0000313" key="3">
    <source>
        <dbReference type="EnsemblProtists" id="HpaP813105"/>
    </source>
</evidence>
<feature type="region of interest" description="Disordered" evidence="1">
    <location>
        <begin position="1"/>
        <end position="31"/>
    </location>
</feature>
<dbReference type="OMA" id="NRECEDI"/>
<feature type="compositionally biased region" description="Basic and acidic residues" evidence="1">
    <location>
        <begin position="536"/>
        <end position="550"/>
    </location>
</feature>
<protein>
    <recommendedName>
        <fullName evidence="2">MPN domain-containing protein</fullName>
    </recommendedName>
</protein>
<evidence type="ECO:0000313" key="4">
    <source>
        <dbReference type="Proteomes" id="UP000011713"/>
    </source>
</evidence>
<feature type="compositionally biased region" description="Basic residues" evidence="1">
    <location>
        <begin position="496"/>
        <end position="507"/>
    </location>
</feature>
<feature type="compositionally biased region" description="Basic and acidic residues" evidence="1">
    <location>
        <begin position="570"/>
        <end position="584"/>
    </location>
</feature>
<dbReference type="EMBL" id="JH598109">
    <property type="status" value="NOT_ANNOTATED_CDS"/>
    <property type="molecule type" value="Genomic_DNA"/>
</dbReference>
<dbReference type="HOGENOM" id="CLU_002724_0_0_1"/>
<dbReference type="GO" id="GO:0008237">
    <property type="term" value="F:metallopeptidase activity"/>
    <property type="evidence" value="ECO:0007669"/>
    <property type="project" value="InterPro"/>
</dbReference>
<dbReference type="AlphaFoldDB" id="M4C1Z0"/>
<evidence type="ECO:0000256" key="1">
    <source>
        <dbReference type="SAM" id="MobiDB-lite"/>
    </source>
</evidence>
<dbReference type="SUPFAM" id="SSF102712">
    <property type="entry name" value="JAB1/MPN domain"/>
    <property type="match status" value="1"/>
</dbReference>
<reference evidence="3" key="2">
    <citation type="submission" date="2015-06" db="UniProtKB">
        <authorList>
            <consortium name="EnsemblProtists"/>
        </authorList>
    </citation>
    <scope>IDENTIFICATION</scope>
    <source>
        <strain evidence="3">Emoy2</strain>
    </source>
</reference>
<dbReference type="InterPro" id="IPR000555">
    <property type="entry name" value="JAMM/MPN+_dom"/>
</dbReference>
<dbReference type="SMART" id="SM00232">
    <property type="entry name" value="JAB_MPN"/>
    <property type="match status" value="1"/>
</dbReference>
<sequence length="1125" mass="123503">MGINVAKSKPRHKALSTQPRSRGQRTSRKEVVSAAHVAVLPRSPPPIDLTFALEKKQHAVHYDEARGEGPGKPLEVKTIKSTAETDSIVQKGTKKNSCVEVAVMKDVDGISKQLTEQNDDQISDEDGEKERQKGMVLTPLSSIWTTGLSSEPNAESNVQTSLLYKQDFLWDGLVFSNELSMAEKKKAAIERKQTEDGGVGLDRSGKRQSRSAQQSHIRQQLVAGDLDPHTMVQCAAYRPKGYVDDPNSRSRGGPMLDPPFQVVVHPDAVFVADLHAHLATCEIIGFLGGKWDEASKTLYIQAAFPCRSLVIDGDDGSTDVEMDPGSEIELRSIIENAQLEVVGWYHSHPAFAPDPSVRDIENQTSYQQLFQRPCTSNEVGANCEPSEPFVGLIVGTYDTRRSTPVSLFRYFHTRGEKVSGGARREIHMPYEFIPERCHFRSVLQDEERVRTRLFPLYQSVLQHFGFELAACQSQHLPVSSRSTATKRNAMPGSSLRRGRGSFRKRKQQTGSMRARDKPLKKARARGRSSLRSILAARDRGDQSGDDDNRKLEVIKNEALTSKSALEISDNESKSEITKSEKDGTLHSVDNQGKTNAITPLPTDAQKNAGGDNISATNVKSEVHSAEEQVDEVPADAFENTGVHEMLPQTLHLDVPCRVYGHSILSEAQCFNRINESVAGSDANRLKQSLNENGMALSPHPLATPQKLMQQVVSKSDEASGWKVENAIAAVNDTCIAQASLAPPSSSVIPGVSAPTDSIVSGRKRTRKPKKPMKYSNRSTSPSSDRLIPGVSPNQTKTPVQTLYDAFRLSGPHFSNGDTHEGITSSLDHGDGPKVDNGLAEGLQYIFVDEAMDMTTTSNGCSGPLAVQEDARAPSVAKRTKDSDRVNEEVRGFVASLVEKVVEEVASKITAELSLHEKKAKESFPLPEVPNWPSGSSGAQVFLDSHTNTKVESSSVKSEPDVHAGAAESNAHSNLQLFGSKGECEDIQTSLQKMADQLDKGKSFQSARPSVAATNLPIQPIPAIESKLVVAEVEPVQDECKVEQDHLAALRTKYGAGVSRCAEQAITLVDYYRSFERRTDLDEIWKSRITKLEKIESSLSEYVQYLNIPVVLRRDFVKVRIVYVFS</sequence>
<dbReference type="EnsemblProtists" id="HpaT813105">
    <property type="protein sequence ID" value="HpaP813105"/>
    <property type="gene ID" value="HpaG813105"/>
</dbReference>
<dbReference type="InParanoid" id="M4C1Z0"/>
<feature type="region of interest" description="Disordered" evidence="1">
    <location>
        <begin position="189"/>
        <end position="218"/>
    </location>
</feature>
<name>M4C1Z0_HYAAE</name>
<feature type="compositionally biased region" description="Polar residues" evidence="1">
    <location>
        <begin position="587"/>
        <end position="597"/>
    </location>
</feature>
<dbReference type="PROSITE" id="PS50249">
    <property type="entry name" value="MPN"/>
    <property type="match status" value="1"/>
</dbReference>
<dbReference type="Gene3D" id="3.40.140.10">
    <property type="entry name" value="Cytidine Deaminase, domain 2"/>
    <property type="match status" value="1"/>
</dbReference>
<accession>M4C1Z0</accession>
<feature type="compositionally biased region" description="Polar residues" evidence="1">
    <location>
        <begin position="477"/>
        <end position="486"/>
    </location>
</feature>
<feature type="region of interest" description="Disordered" evidence="1">
    <location>
        <begin position="112"/>
        <end position="132"/>
    </location>
</feature>
<feature type="region of interest" description="Disordered" evidence="1">
    <location>
        <begin position="477"/>
        <end position="550"/>
    </location>
</feature>
<feature type="compositionally biased region" description="Polar residues" evidence="1">
    <location>
        <begin position="947"/>
        <end position="956"/>
    </location>
</feature>
<dbReference type="eggNOG" id="KOG1555">
    <property type="taxonomic scope" value="Eukaryota"/>
</dbReference>
<dbReference type="InterPro" id="IPR050242">
    <property type="entry name" value="JAMM_MPN+_peptidase_M67A"/>
</dbReference>
<feature type="region of interest" description="Disordered" evidence="1">
    <location>
        <begin position="947"/>
        <end position="966"/>
    </location>
</feature>
<feature type="domain" description="MPN" evidence="2">
    <location>
        <begin position="262"/>
        <end position="413"/>
    </location>
</feature>
<dbReference type="CDD" id="cd08067">
    <property type="entry name" value="MPN_2A_DUB"/>
    <property type="match status" value="1"/>
</dbReference>
<feature type="compositionally biased region" description="Basic residues" evidence="1">
    <location>
        <begin position="761"/>
        <end position="772"/>
    </location>
</feature>
<dbReference type="PANTHER" id="PTHR10410">
    <property type="entry name" value="EUKARYOTIC TRANSLATION INITIATION FACTOR 3 -RELATED"/>
    <property type="match status" value="1"/>
</dbReference>
<organism evidence="3 4">
    <name type="scientific">Hyaloperonospora arabidopsidis (strain Emoy2)</name>
    <name type="common">Downy mildew agent</name>
    <name type="synonym">Peronospora arabidopsidis</name>
    <dbReference type="NCBI Taxonomy" id="559515"/>
    <lineage>
        <taxon>Eukaryota</taxon>
        <taxon>Sar</taxon>
        <taxon>Stramenopiles</taxon>
        <taxon>Oomycota</taxon>
        <taxon>Peronosporomycetes</taxon>
        <taxon>Peronosporales</taxon>
        <taxon>Peronosporaceae</taxon>
        <taxon>Hyaloperonospora</taxon>
    </lineage>
</organism>
<keyword evidence="4" id="KW-1185">Reference proteome</keyword>
<dbReference type="Pfam" id="PF01398">
    <property type="entry name" value="JAB"/>
    <property type="match status" value="1"/>
</dbReference>
<feature type="region of interest" description="Disordered" evidence="1">
    <location>
        <begin position="565"/>
        <end position="611"/>
    </location>
</feature>
<dbReference type="InterPro" id="IPR037518">
    <property type="entry name" value="MPN"/>
</dbReference>
<dbReference type="Proteomes" id="UP000011713">
    <property type="component" value="Unassembled WGS sequence"/>
</dbReference>
<feature type="region of interest" description="Disordered" evidence="1">
    <location>
        <begin position="741"/>
        <end position="796"/>
    </location>
</feature>
<feature type="compositionally biased region" description="Acidic residues" evidence="1">
    <location>
        <begin position="117"/>
        <end position="127"/>
    </location>
</feature>